<dbReference type="Proteomes" id="UP000199199">
    <property type="component" value="Unassembled WGS sequence"/>
</dbReference>
<accession>A0A1I6QX19</accession>
<organism evidence="1 2">
    <name type="scientific">Halostagnicola kamekurae</name>
    <dbReference type="NCBI Taxonomy" id="619731"/>
    <lineage>
        <taxon>Archaea</taxon>
        <taxon>Methanobacteriati</taxon>
        <taxon>Methanobacteriota</taxon>
        <taxon>Stenosarchaea group</taxon>
        <taxon>Halobacteria</taxon>
        <taxon>Halobacteriales</taxon>
        <taxon>Natrialbaceae</taxon>
        <taxon>Halostagnicola</taxon>
    </lineage>
</organism>
<sequence>MTTSTNSLVLEIVRTLEKEGIPRESYQLGREIDPEALARLLESADSAIEVRLEVQGVSLAVTNRGVRVSDDPPSSPPECPRCGRPVTTVIQLVPTHRTAYPCGCPVEGESLE</sequence>
<proteinExistence type="predicted"/>
<name>A0A1I6QX19_9EURY</name>
<dbReference type="AlphaFoldDB" id="A0A1I6QX19"/>
<evidence type="ECO:0000313" key="1">
    <source>
        <dbReference type="EMBL" id="SFS56788.1"/>
    </source>
</evidence>
<evidence type="ECO:0008006" key="3">
    <source>
        <dbReference type="Google" id="ProtNLM"/>
    </source>
</evidence>
<dbReference type="OrthoDB" id="193769at2157"/>
<dbReference type="RefSeq" id="WP_175507069.1">
    <property type="nucleotide sequence ID" value="NZ_FOZS01000001.1"/>
</dbReference>
<keyword evidence="2" id="KW-1185">Reference proteome</keyword>
<gene>
    <name evidence="1" type="ORF">SAMN04488556_1642</name>
</gene>
<reference evidence="2" key="1">
    <citation type="submission" date="2016-10" db="EMBL/GenBank/DDBJ databases">
        <authorList>
            <person name="Varghese N."/>
            <person name="Submissions S."/>
        </authorList>
    </citation>
    <scope>NUCLEOTIDE SEQUENCE [LARGE SCALE GENOMIC DNA]</scope>
    <source>
        <strain evidence="2">DSM 22427</strain>
    </source>
</reference>
<dbReference type="EMBL" id="FOZS01000001">
    <property type="protein sequence ID" value="SFS56788.1"/>
    <property type="molecule type" value="Genomic_DNA"/>
</dbReference>
<protein>
    <recommendedName>
        <fullName evidence="3">Halobacterial output domain-containing protein</fullName>
    </recommendedName>
</protein>
<evidence type="ECO:0000313" key="2">
    <source>
        <dbReference type="Proteomes" id="UP000199199"/>
    </source>
</evidence>